<sequence length="367" mass="39147">MAHWMKQWESASWNASVQDWISRVLEAYDVAQAGPLERVSHGLGAIVFSVPTEAGPLYFKTAAPTRTHEAELVSRIAPHSKGLVPQPLAVELDEGWMLSPGLGVTLATQTVPRDPVGWRRVFGEAAALQTSLSAAADELAEGGMPGFLPSAAPDYLDTALLRHAQLPAGSPLHISGEDAELLSQGLATVEDATRRLAAVPVPFTLQQGTLDPEQILVPESARASHLFIGWADARWSHPFGLIGEAVQRLCEVHGVEPTQEPVRSMLLAYLEPFSDAAPVAELVELLGPASLVAQAQRHEALMELLLLADPEDQAKHAPEALRLLAGALATPGRASRRSARAGSRGSARQGLRTQASAPPSAGRRRAR</sequence>
<dbReference type="SUPFAM" id="SSF56112">
    <property type="entry name" value="Protein kinase-like (PK-like)"/>
    <property type="match status" value="1"/>
</dbReference>
<protein>
    <recommendedName>
        <fullName evidence="4">Aminoglycoside phosphotransferase domain-containing protein</fullName>
    </recommendedName>
</protein>
<dbReference type="RefSeq" id="WP_119424588.1">
    <property type="nucleotide sequence ID" value="NZ_QQXK01000013.1"/>
</dbReference>
<gene>
    <name evidence="2" type="ORF">DWB68_07825</name>
</gene>
<evidence type="ECO:0008006" key="4">
    <source>
        <dbReference type="Google" id="ProtNLM"/>
    </source>
</evidence>
<dbReference type="InterPro" id="IPR011009">
    <property type="entry name" value="Kinase-like_dom_sf"/>
</dbReference>
<dbReference type="AlphaFoldDB" id="A0A399JIN1"/>
<dbReference type="EMBL" id="QQXK01000013">
    <property type="protein sequence ID" value="RII42296.1"/>
    <property type="molecule type" value="Genomic_DNA"/>
</dbReference>
<organism evidence="2 3">
    <name type="scientific">Galactobacter valiniphilus</name>
    <dbReference type="NCBI Taxonomy" id="2676122"/>
    <lineage>
        <taxon>Bacteria</taxon>
        <taxon>Bacillati</taxon>
        <taxon>Actinomycetota</taxon>
        <taxon>Actinomycetes</taxon>
        <taxon>Micrococcales</taxon>
        <taxon>Micrococcaceae</taxon>
        <taxon>Galactobacter</taxon>
    </lineage>
</organism>
<evidence type="ECO:0000256" key="1">
    <source>
        <dbReference type="SAM" id="MobiDB-lite"/>
    </source>
</evidence>
<proteinExistence type="predicted"/>
<reference evidence="2 3" key="1">
    <citation type="submission" date="2018-07" db="EMBL/GenBank/DDBJ databases">
        <title>Arthrobacter sp. nov., isolated from raw cow's milk with high bacterial count.</title>
        <authorList>
            <person name="Hahne J."/>
            <person name="Isele D."/>
            <person name="Lipski A."/>
        </authorList>
    </citation>
    <scope>NUCLEOTIDE SEQUENCE [LARGE SCALE GENOMIC DNA]</scope>
    <source>
        <strain evidence="2 3">JZ R-35</strain>
    </source>
</reference>
<keyword evidence="3" id="KW-1185">Reference proteome</keyword>
<evidence type="ECO:0000313" key="2">
    <source>
        <dbReference type="EMBL" id="RII42296.1"/>
    </source>
</evidence>
<comment type="caution">
    <text evidence="2">The sequence shown here is derived from an EMBL/GenBank/DDBJ whole genome shotgun (WGS) entry which is preliminary data.</text>
</comment>
<dbReference type="Proteomes" id="UP000265419">
    <property type="component" value="Unassembled WGS sequence"/>
</dbReference>
<name>A0A399JIN1_9MICC</name>
<accession>A0A399JIN1</accession>
<feature type="region of interest" description="Disordered" evidence="1">
    <location>
        <begin position="330"/>
        <end position="367"/>
    </location>
</feature>
<evidence type="ECO:0000313" key="3">
    <source>
        <dbReference type="Proteomes" id="UP000265419"/>
    </source>
</evidence>